<feature type="region of interest" description="Disordered" evidence="2">
    <location>
        <begin position="1"/>
        <end position="25"/>
    </location>
</feature>
<feature type="region of interest" description="Disordered" evidence="2">
    <location>
        <begin position="368"/>
        <end position="422"/>
    </location>
</feature>
<evidence type="ECO:0000313" key="3">
    <source>
        <dbReference type="EMBL" id="KDN38462.1"/>
    </source>
</evidence>
<dbReference type="EMBL" id="JMSN01000118">
    <property type="protein sequence ID" value="KDN38462.1"/>
    <property type="molecule type" value="Genomic_DNA"/>
</dbReference>
<feature type="coiled-coil region" evidence="1">
    <location>
        <begin position="262"/>
        <end position="307"/>
    </location>
</feature>
<protein>
    <recommendedName>
        <fullName evidence="5">Nuclear segregation protein Bfr1</fullName>
    </recommendedName>
</protein>
<dbReference type="GO" id="GO:0005783">
    <property type="term" value="C:endoplasmic reticulum"/>
    <property type="evidence" value="ECO:0007669"/>
    <property type="project" value="TreeGrafter"/>
</dbReference>
<dbReference type="GO" id="GO:0003729">
    <property type="term" value="F:mRNA binding"/>
    <property type="evidence" value="ECO:0007669"/>
    <property type="project" value="TreeGrafter"/>
</dbReference>
<dbReference type="OrthoDB" id="2195113at2759"/>
<name>A0A066V9Q1_TILAU</name>
<dbReference type="HOGENOM" id="CLU_023943_0_0_1"/>
<accession>A0A066V9Q1</accession>
<dbReference type="GeneID" id="25265270"/>
<dbReference type="GO" id="GO:0042175">
    <property type="term" value="C:nuclear outer membrane-endoplasmic reticulum membrane network"/>
    <property type="evidence" value="ECO:0007669"/>
    <property type="project" value="TreeGrafter"/>
</dbReference>
<reference evidence="3 4" key="1">
    <citation type="submission" date="2014-05" db="EMBL/GenBank/DDBJ databases">
        <title>Draft genome sequence of a rare smut relative, Tilletiaria anomala UBC 951.</title>
        <authorList>
            <consortium name="DOE Joint Genome Institute"/>
            <person name="Toome M."/>
            <person name="Kuo A."/>
            <person name="Henrissat B."/>
            <person name="Lipzen A."/>
            <person name="Tritt A."/>
            <person name="Yoshinaga Y."/>
            <person name="Zane M."/>
            <person name="Barry K."/>
            <person name="Grigoriev I.V."/>
            <person name="Spatafora J.W."/>
            <person name="Aimea M.C."/>
        </authorList>
    </citation>
    <scope>NUCLEOTIDE SEQUENCE [LARGE SCALE GENOMIC DNA]</scope>
    <source>
        <strain evidence="3 4">UBC 951</strain>
    </source>
</reference>
<sequence length="554" mass="59695">MTAEKPTSKQAAANGTDAAPAVTAADTAAIEIPKAPGGRPDGDAYKAKMDQIQSDITKAQAELNNVRALLSGSGPAANTPAGKRRAELRAQLEELRGDQAGSKGNRIKVLDEIKTLQESVSKKTAELKANKAKLRFSSSVEVDAQIQSLEKQVESGSMKIVEERKALAEISTLRKTRKAVEATDAQQKLIDADRTRIDELRKTLDSPQSRELAKRYDDIKAELDTIQQEFSQQAGSRAKLLDQQTAANAQINALFAEKQAWYMAFKEEREKYDKKVAEERAKRDEKYRQERRAIEEQKRKAHEAQLREDAALPAFVQEIEECNVLINYFSGGSSISSGSSASKAGSTSLYANGSTSTATTLGKKLELRSVTGDITPPHGARVARKKGKEDDQDGFFIPASKAGKKKGNKRGTTPISLAEDDASSSSSAVAAAGIDPNLPQSAVTAPSSSASATALNIPLGHLTALLSLSIPPPANTADVPRVVDNLKLKREYFLSNQQRQTRENIERVEKMLAKAKVSAEEKAGSSVGVTAEQKSDESPATATYPTKAETKTEA</sequence>
<dbReference type="InterPro" id="IPR039604">
    <property type="entry name" value="Bfr1"/>
</dbReference>
<dbReference type="PANTHER" id="PTHR31027">
    <property type="entry name" value="NUCLEAR SEGREGATION PROTEIN BFR1"/>
    <property type="match status" value="1"/>
</dbReference>
<dbReference type="STRING" id="1037660.A0A066V9Q1"/>
<feature type="compositionally biased region" description="Low complexity" evidence="2">
    <location>
        <begin position="11"/>
        <end position="25"/>
    </location>
</feature>
<gene>
    <name evidence="3" type="ORF">K437DRAFT_259412</name>
</gene>
<keyword evidence="1" id="KW-0175">Coiled coil</keyword>
<feature type="region of interest" description="Disordered" evidence="2">
    <location>
        <begin position="518"/>
        <end position="554"/>
    </location>
</feature>
<dbReference type="PANTHER" id="PTHR31027:SF2">
    <property type="entry name" value="LEBERCILIN DOMAIN-CONTAINING PROTEIN"/>
    <property type="match status" value="1"/>
</dbReference>
<dbReference type="OMA" id="AYFEQCG"/>
<evidence type="ECO:0000313" key="4">
    <source>
        <dbReference type="Proteomes" id="UP000027361"/>
    </source>
</evidence>
<dbReference type="GO" id="GO:0008298">
    <property type="term" value="P:intracellular mRNA localization"/>
    <property type="evidence" value="ECO:0007669"/>
    <property type="project" value="TreeGrafter"/>
</dbReference>
<evidence type="ECO:0000256" key="1">
    <source>
        <dbReference type="SAM" id="Coils"/>
    </source>
</evidence>
<feature type="coiled-coil region" evidence="1">
    <location>
        <begin position="42"/>
        <end position="69"/>
    </location>
</feature>
<comment type="caution">
    <text evidence="3">The sequence shown here is derived from an EMBL/GenBank/DDBJ whole genome shotgun (WGS) entry which is preliminary data.</text>
</comment>
<evidence type="ECO:0008006" key="5">
    <source>
        <dbReference type="Google" id="ProtNLM"/>
    </source>
</evidence>
<proteinExistence type="predicted"/>
<dbReference type="RefSeq" id="XP_013240727.1">
    <property type="nucleotide sequence ID" value="XM_013385273.1"/>
</dbReference>
<keyword evidence="4" id="KW-1185">Reference proteome</keyword>
<organism evidence="3 4">
    <name type="scientific">Tilletiaria anomala (strain ATCC 24038 / CBS 436.72 / UBC 951)</name>
    <dbReference type="NCBI Taxonomy" id="1037660"/>
    <lineage>
        <taxon>Eukaryota</taxon>
        <taxon>Fungi</taxon>
        <taxon>Dikarya</taxon>
        <taxon>Basidiomycota</taxon>
        <taxon>Ustilaginomycotina</taxon>
        <taxon>Exobasidiomycetes</taxon>
        <taxon>Georgefischeriales</taxon>
        <taxon>Tilletiariaceae</taxon>
        <taxon>Tilletiaria</taxon>
    </lineage>
</organism>
<dbReference type="GO" id="GO:1990904">
    <property type="term" value="C:ribonucleoprotein complex"/>
    <property type="evidence" value="ECO:0007669"/>
    <property type="project" value="TreeGrafter"/>
</dbReference>
<dbReference type="AlphaFoldDB" id="A0A066V9Q1"/>
<dbReference type="Proteomes" id="UP000027361">
    <property type="component" value="Unassembled WGS sequence"/>
</dbReference>
<dbReference type="FunCoup" id="A0A066V9Q1">
    <property type="interactions" value="17"/>
</dbReference>
<evidence type="ECO:0000256" key="2">
    <source>
        <dbReference type="SAM" id="MobiDB-lite"/>
    </source>
</evidence>
<dbReference type="InParanoid" id="A0A066V9Q1"/>